<dbReference type="GO" id="GO:0046872">
    <property type="term" value="F:metal ion binding"/>
    <property type="evidence" value="ECO:0007669"/>
    <property type="project" value="UniProtKB-KW"/>
</dbReference>
<comment type="cofactor">
    <cofactor evidence="1">
        <name>Zn(2+)</name>
        <dbReference type="ChEBI" id="CHEBI:29105"/>
    </cofactor>
</comment>
<dbReference type="PANTHER" id="PTHR37425:SF1">
    <property type="entry name" value="OUTER MEMBRANE PROTEIN"/>
    <property type="match status" value="1"/>
</dbReference>
<evidence type="ECO:0000256" key="2">
    <source>
        <dbReference type="ARBA" id="ARBA00004776"/>
    </source>
</evidence>
<evidence type="ECO:0000256" key="9">
    <source>
        <dbReference type="ARBA" id="ARBA00023316"/>
    </source>
</evidence>
<dbReference type="AlphaFoldDB" id="A0A318HHA6"/>
<protein>
    <recommendedName>
        <fullName evidence="11">Murein endopeptidase K</fullName>
    </recommendedName>
</protein>
<dbReference type="Pfam" id="PF05951">
    <property type="entry name" value="Peptidase_M15_2"/>
    <property type="match status" value="1"/>
</dbReference>
<dbReference type="Proteomes" id="UP000247811">
    <property type="component" value="Unassembled WGS sequence"/>
</dbReference>
<accession>A0A318HHA6</accession>
<evidence type="ECO:0000256" key="4">
    <source>
        <dbReference type="ARBA" id="ARBA00022723"/>
    </source>
</evidence>
<evidence type="ECO:0000256" key="7">
    <source>
        <dbReference type="ARBA" id="ARBA00022833"/>
    </source>
</evidence>
<dbReference type="PROSITE" id="PS51318">
    <property type="entry name" value="TAT"/>
    <property type="match status" value="1"/>
</dbReference>
<keyword evidence="13" id="KW-1185">Reference proteome</keyword>
<dbReference type="EMBL" id="QJJS01000001">
    <property type="protein sequence ID" value="PXW99443.1"/>
    <property type="molecule type" value="Genomic_DNA"/>
</dbReference>
<reference evidence="12 13" key="1">
    <citation type="submission" date="2018-05" db="EMBL/GenBank/DDBJ databases">
        <title>Genomic Encyclopedia of Type Strains, Phase IV (KMG-IV): sequencing the most valuable type-strain genomes for metagenomic binning, comparative biology and taxonomic classification.</title>
        <authorList>
            <person name="Goeker M."/>
        </authorList>
    </citation>
    <scope>NUCLEOTIDE SEQUENCE [LARGE SCALE GENOMIC DNA]</scope>
    <source>
        <strain evidence="12 13">DSM 566</strain>
    </source>
</reference>
<dbReference type="OrthoDB" id="9782994at2"/>
<organism evidence="12 13">
    <name type="scientific">Sphaerotilus hippei</name>
    <dbReference type="NCBI Taxonomy" id="744406"/>
    <lineage>
        <taxon>Bacteria</taxon>
        <taxon>Pseudomonadati</taxon>
        <taxon>Pseudomonadota</taxon>
        <taxon>Betaproteobacteria</taxon>
        <taxon>Burkholderiales</taxon>
        <taxon>Sphaerotilaceae</taxon>
        <taxon>Sphaerotilus</taxon>
    </lineage>
</organism>
<evidence type="ECO:0000313" key="13">
    <source>
        <dbReference type="Proteomes" id="UP000247811"/>
    </source>
</evidence>
<evidence type="ECO:0000313" key="12">
    <source>
        <dbReference type="EMBL" id="PXW99443.1"/>
    </source>
</evidence>
<dbReference type="PANTHER" id="PTHR37425">
    <property type="match status" value="1"/>
</dbReference>
<dbReference type="CDD" id="cd14844">
    <property type="entry name" value="Zn-DD-carboxypeptidase_like"/>
    <property type="match status" value="1"/>
</dbReference>
<evidence type="ECO:0000256" key="1">
    <source>
        <dbReference type="ARBA" id="ARBA00001947"/>
    </source>
</evidence>
<dbReference type="RefSeq" id="WP_110399012.1">
    <property type="nucleotide sequence ID" value="NZ_QJJS01000001.1"/>
</dbReference>
<keyword evidence="6" id="KW-0378">Hydrolase</keyword>
<keyword evidence="8" id="KW-0482">Metalloprotease</keyword>
<comment type="pathway">
    <text evidence="2">Cell wall biogenesis; cell wall polysaccharide biosynthesis.</text>
</comment>
<keyword evidence="3" id="KW-0645">Protease</keyword>
<keyword evidence="7" id="KW-0862">Zinc</keyword>
<dbReference type="GO" id="GO:0006508">
    <property type="term" value="P:proteolysis"/>
    <property type="evidence" value="ECO:0007669"/>
    <property type="project" value="UniProtKB-KW"/>
</dbReference>
<evidence type="ECO:0000256" key="10">
    <source>
        <dbReference type="ARBA" id="ARBA00093448"/>
    </source>
</evidence>
<dbReference type="GO" id="GO:0071555">
    <property type="term" value="P:cell wall organization"/>
    <property type="evidence" value="ECO:0007669"/>
    <property type="project" value="UniProtKB-KW"/>
</dbReference>
<dbReference type="Gene3D" id="3.30.1380.10">
    <property type="match status" value="1"/>
</dbReference>
<evidence type="ECO:0000256" key="8">
    <source>
        <dbReference type="ARBA" id="ARBA00023049"/>
    </source>
</evidence>
<name>A0A318HHA6_9BURK</name>
<dbReference type="GO" id="GO:0008237">
    <property type="term" value="F:metallopeptidase activity"/>
    <property type="evidence" value="ECO:0007669"/>
    <property type="project" value="UniProtKB-KW"/>
</dbReference>
<evidence type="ECO:0000256" key="3">
    <source>
        <dbReference type="ARBA" id="ARBA00022670"/>
    </source>
</evidence>
<evidence type="ECO:0000256" key="11">
    <source>
        <dbReference type="ARBA" id="ARBA00093666"/>
    </source>
</evidence>
<keyword evidence="9" id="KW-0961">Cell wall biogenesis/degradation</keyword>
<comment type="similarity">
    <text evidence="10">Belongs to the peptidase M15 family.</text>
</comment>
<proteinExistence type="inferred from homology"/>
<dbReference type="InterPro" id="IPR006311">
    <property type="entry name" value="TAT_signal"/>
</dbReference>
<keyword evidence="4" id="KW-0479">Metal-binding</keyword>
<keyword evidence="5" id="KW-0732">Signal</keyword>
<gene>
    <name evidence="12" type="ORF">C7444_101273</name>
</gene>
<dbReference type="InterPro" id="IPR010275">
    <property type="entry name" value="MepK"/>
</dbReference>
<sequence>MTDTRTGSRRRFLHHTARLATLGALPTLAAHARASIPEARSLVMAHTHTHERIDLVYASGERYLPEALGTLNRFLRDHYSGEVGRIDPTVFDLMHRVQQVLGHAGTFQIISAYRSPATNEQLRGSRGGGVARHSLHMDGRAIDVRLPGVPLAELREAALSLKAGGVGYYPREAFVHLDTGRVRSW</sequence>
<comment type="caution">
    <text evidence="12">The sequence shown here is derived from an EMBL/GenBank/DDBJ whole genome shotgun (WGS) entry which is preliminary data.</text>
</comment>
<dbReference type="InterPro" id="IPR009045">
    <property type="entry name" value="Zn_M74/Hedgehog-like"/>
</dbReference>
<evidence type="ECO:0000256" key="6">
    <source>
        <dbReference type="ARBA" id="ARBA00022801"/>
    </source>
</evidence>
<dbReference type="SUPFAM" id="SSF55166">
    <property type="entry name" value="Hedgehog/DD-peptidase"/>
    <property type="match status" value="1"/>
</dbReference>
<evidence type="ECO:0000256" key="5">
    <source>
        <dbReference type="ARBA" id="ARBA00022729"/>
    </source>
</evidence>